<comment type="similarity">
    <text evidence="2">Belongs to the class-I aminoacyl-tRNA synthetase family.</text>
</comment>
<evidence type="ECO:0000256" key="4">
    <source>
        <dbReference type="ARBA" id="ARBA00022598"/>
    </source>
</evidence>
<dbReference type="Gene3D" id="1.10.10.350">
    <property type="match status" value="1"/>
</dbReference>
<dbReference type="AlphaFoldDB" id="X0XFM7"/>
<dbReference type="InterPro" id="IPR020751">
    <property type="entry name" value="aa-tRNA-synth_I_codon-bd_sub2"/>
</dbReference>
<protein>
    <recommendedName>
        <fullName evidence="10">Lysine--tRNA ligase</fullName>
    </recommendedName>
</protein>
<dbReference type="EMBL" id="BARS01031933">
    <property type="protein sequence ID" value="GAG23761.1"/>
    <property type="molecule type" value="Genomic_DNA"/>
</dbReference>
<accession>X0XFM7</accession>
<evidence type="ECO:0000256" key="5">
    <source>
        <dbReference type="ARBA" id="ARBA00022741"/>
    </source>
</evidence>
<gene>
    <name evidence="9" type="ORF">S01H1_49626</name>
</gene>
<keyword evidence="6" id="KW-0067">ATP-binding</keyword>
<dbReference type="PANTHER" id="PTHR37940">
    <property type="entry name" value="LYSINE--TRNA LIGASE"/>
    <property type="match status" value="1"/>
</dbReference>
<organism evidence="9">
    <name type="scientific">marine sediment metagenome</name>
    <dbReference type="NCBI Taxonomy" id="412755"/>
    <lineage>
        <taxon>unclassified sequences</taxon>
        <taxon>metagenomes</taxon>
        <taxon>ecological metagenomes</taxon>
    </lineage>
</organism>
<evidence type="ECO:0000313" key="9">
    <source>
        <dbReference type="EMBL" id="GAG23761.1"/>
    </source>
</evidence>
<reference evidence="9" key="1">
    <citation type="journal article" date="2014" name="Front. Microbiol.">
        <title>High frequency of phylogenetically diverse reductive dehalogenase-homologous genes in deep subseafloor sedimentary metagenomes.</title>
        <authorList>
            <person name="Kawai M."/>
            <person name="Futagami T."/>
            <person name="Toyoda A."/>
            <person name="Takaki Y."/>
            <person name="Nishi S."/>
            <person name="Hori S."/>
            <person name="Arai W."/>
            <person name="Tsubouchi T."/>
            <person name="Morono Y."/>
            <person name="Uchiyama I."/>
            <person name="Ito T."/>
            <person name="Fujiyama A."/>
            <person name="Inagaki F."/>
            <person name="Takami H."/>
        </authorList>
    </citation>
    <scope>NUCLEOTIDE SEQUENCE</scope>
    <source>
        <strain evidence="9">Expedition CK06-06</strain>
    </source>
</reference>
<keyword evidence="5" id="KW-0547">Nucleotide-binding</keyword>
<dbReference type="InterPro" id="IPR008925">
    <property type="entry name" value="aa_tRNA-synth_I_cd-bd_sf"/>
</dbReference>
<dbReference type="GO" id="GO:0000049">
    <property type="term" value="F:tRNA binding"/>
    <property type="evidence" value="ECO:0007669"/>
    <property type="project" value="InterPro"/>
</dbReference>
<evidence type="ECO:0000256" key="3">
    <source>
        <dbReference type="ARBA" id="ARBA00022490"/>
    </source>
</evidence>
<evidence type="ECO:0000256" key="1">
    <source>
        <dbReference type="ARBA" id="ARBA00004496"/>
    </source>
</evidence>
<proteinExistence type="inferred from homology"/>
<keyword evidence="4" id="KW-0436">Ligase</keyword>
<keyword evidence="8" id="KW-0030">Aminoacyl-tRNA synthetase</keyword>
<evidence type="ECO:0000256" key="6">
    <source>
        <dbReference type="ARBA" id="ARBA00022840"/>
    </source>
</evidence>
<comment type="subcellular location">
    <subcellularLocation>
        <location evidence="1">Cytoplasm</location>
    </subcellularLocation>
</comment>
<evidence type="ECO:0000256" key="2">
    <source>
        <dbReference type="ARBA" id="ARBA00005594"/>
    </source>
</evidence>
<evidence type="ECO:0000256" key="8">
    <source>
        <dbReference type="ARBA" id="ARBA00023146"/>
    </source>
</evidence>
<keyword evidence="3" id="KW-0963">Cytoplasm</keyword>
<comment type="caution">
    <text evidence="9">The sequence shown here is derived from an EMBL/GenBank/DDBJ whole genome shotgun (WGS) entry which is preliminary data.</text>
</comment>
<dbReference type="SUPFAM" id="SSF48163">
    <property type="entry name" value="An anticodon-binding domain of class I aminoacyl-tRNA synthetases"/>
    <property type="match status" value="1"/>
</dbReference>
<dbReference type="PANTHER" id="PTHR37940:SF1">
    <property type="entry name" value="LYSINE--TRNA LIGASE"/>
    <property type="match status" value="1"/>
</dbReference>
<feature type="non-terminal residue" evidence="9">
    <location>
        <position position="1"/>
    </location>
</feature>
<dbReference type="GO" id="GO:0004824">
    <property type="term" value="F:lysine-tRNA ligase activity"/>
    <property type="evidence" value="ECO:0007669"/>
    <property type="project" value="InterPro"/>
</dbReference>
<dbReference type="GO" id="GO:0005737">
    <property type="term" value="C:cytoplasm"/>
    <property type="evidence" value="ECO:0007669"/>
    <property type="project" value="UniProtKB-SubCell"/>
</dbReference>
<name>X0XFM7_9ZZZZ</name>
<evidence type="ECO:0008006" key="10">
    <source>
        <dbReference type="Google" id="ProtNLM"/>
    </source>
</evidence>
<keyword evidence="7" id="KW-0648">Protein biosynthesis</keyword>
<dbReference type="GO" id="GO:0005524">
    <property type="term" value="F:ATP binding"/>
    <property type="evidence" value="ECO:0007669"/>
    <property type="project" value="UniProtKB-KW"/>
</dbReference>
<evidence type="ECO:0000256" key="7">
    <source>
        <dbReference type="ARBA" id="ARBA00022917"/>
    </source>
</evidence>
<dbReference type="InterPro" id="IPR002904">
    <property type="entry name" value="Lys-tRNA-ligase"/>
</dbReference>
<sequence length="112" mass="12367">ELVGYAISYFEDFVKPTKSFRAPDDLERSALEDLWARLGALDAGTSGEDIQSIVYEVGKAHEFANLRDWFTALYEVLLGQSQGPRFGGFTALYGIEETRQLISDALAGKLAT</sequence>
<dbReference type="GO" id="GO:0006430">
    <property type="term" value="P:lysyl-tRNA aminoacylation"/>
    <property type="evidence" value="ECO:0007669"/>
    <property type="project" value="InterPro"/>
</dbReference>